<sequence>MCLFKKSAFLSFGIITKQRAIVHRIVTERTLYVIASVGTWIFVEAIQAEEEIVSEADCIHFKSAMSGIVYLAH</sequence>
<evidence type="ECO:0000313" key="1">
    <source>
        <dbReference type="EMBL" id="SDZ50716.1"/>
    </source>
</evidence>
<dbReference type="EMBL" id="FNPI01000015">
    <property type="protein sequence ID" value="SDZ50716.1"/>
    <property type="molecule type" value="Genomic_DNA"/>
</dbReference>
<dbReference type="STRING" id="1503961.SAMN05421736_11543"/>
<keyword evidence="2" id="KW-1185">Reference proteome</keyword>
<organism evidence="1 2">
    <name type="scientific">Evansella caseinilytica</name>
    <dbReference type="NCBI Taxonomy" id="1503961"/>
    <lineage>
        <taxon>Bacteria</taxon>
        <taxon>Bacillati</taxon>
        <taxon>Bacillota</taxon>
        <taxon>Bacilli</taxon>
        <taxon>Bacillales</taxon>
        <taxon>Bacillaceae</taxon>
        <taxon>Evansella</taxon>
    </lineage>
</organism>
<evidence type="ECO:0000313" key="2">
    <source>
        <dbReference type="Proteomes" id="UP000198935"/>
    </source>
</evidence>
<accession>A0A1H3TKI1</accession>
<protein>
    <submittedName>
        <fullName evidence="1">Uncharacterized protein</fullName>
    </submittedName>
</protein>
<dbReference type="Proteomes" id="UP000198935">
    <property type="component" value="Unassembled WGS sequence"/>
</dbReference>
<gene>
    <name evidence="1" type="ORF">SAMN05421736_11543</name>
</gene>
<dbReference type="AlphaFoldDB" id="A0A1H3TKI1"/>
<name>A0A1H3TKI1_9BACI</name>
<proteinExistence type="predicted"/>
<reference evidence="2" key="1">
    <citation type="submission" date="2016-10" db="EMBL/GenBank/DDBJ databases">
        <authorList>
            <person name="Varghese N."/>
            <person name="Submissions S."/>
        </authorList>
    </citation>
    <scope>NUCLEOTIDE SEQUENCE [LARGE SCALE GENOMIC DNA]</scope>
    <source>
        <strain evidence="2">SP</strain>
    </source>
</reference>